<comment type="caution">
    <text evidence="5">The sequence shown here is derived from an EMBL/GenBank/DDBJ whole genome shotgun (WGS) entry which is preliminary data.</text>
</comment>
<dbReference type="Gene3D" id="3.40.50.2000">
    <property type="entry name" value="Glycogen Phosphorylase B"/>
    <property type="match status" value="1"/>
</dbReference>
<evidence type="ECO:0000313" key="5">
    <source>
        <dbReference type="EMBL" id="KAK1374092.1"/>
    </source>
</evidence>
<sequence length="152" mass="17259">MFPESQLIEIALALENMKIPFIWVIKNNFEDDWMPDGFKKMVVESKRGLVIKDWAPQVDILNHPAIGGYVTHCGWNSVTENVMAGVPMITWPLFAEQFYNEKLITQCVLMNGEELRKKAKEVGKMCARAVEDGRSSLQDLVALIEEVKAFGK</sequence>
<dbReference type="PANTHER" id="PTHR48047:SF150">
    <property type="entry name" value="SOLANIDINE UDP-GLUCOSE GLUCOSYLTRANSFERASE 1"/>
    <property type="match status" value="1"/>
</dbReference>
<dbReference type="GO" id="GO:0008299">
    <property type="term" value="P:isoprenoid biosynthetic process"/>
    <property type="evidence" value="ECO:0007669"/>
    <property type="project" value="UniProtKB-KW"/>
</dbReference>
<dbReference type="EMBL" id="JAUIZM010000007">
    <property type="protein sequence ID" value="KAK1374092.1"/>
    <property type="molecule type" value="Genomic_DNA"/>
</dbReference>
<keyword evidence="3" id="KW-0808">Transferase</keyword>
<name>A0AAD8HV85_9APIA</name>
<evidence type="ECO:0000313" key="6">
    <source>
        <dbReference type="Proteomes" id="UP001237642"/>
    </source>
</evidence>
<dbReference type="GO" id="GO:0035251">
    <property type="term" value="F:UDP-glucosyltransferase activity"/>
    <property type="evidence" value="ECO:0007669"/>
    <property type="project" value="TreeGrafter"/>
</dbReference>
<reference evidence="5" key="1">
    <citation type="submission" date="2023-02" db="EMBL/GenBank/DDBJ databases">
        <title>Genome of toxic invasive species Heracleum sosnowskyi carries increased number of genes despite the absence of recent whole-genome duplications.</title>
        <authorList>
            <person name="Schelkunov M."/>
            <person name="Shtratnikova V."/>
            <person name="Makarenko M."/>
            <person name="Klepikova A."/>
            <person name="Omelchenko D."/>
            <person name="Novikova G."/>
            <person name="Obukhova E."/>
            <person name="Bogdanov V."/>
            <person name="Penin A."/>
            <person name="Logacheva M."/>
        </authorList>
    </citation>
    <scope>NUCLEOTIDE SEQUENCE</scope>
    <source>
        <strain evidence="5">Hsosn_3</strain>
        <tissue evidence="5">Leaf</tissue>
    </source>
</reference>
<dbReference type="Pfam" id="PF00201">
    <property type="entry name" value="UDPGT"/>
    <property type="match status" value="1"/>
</dbReference>
<keyword evidence="6" id="KW-1185">Reference proteome</keyword>
<dbReference type="SUPFAM" id="SSF53756">
    <property type="entry name" value="UDP-Glycosyltransferase/glycogen phosphorylase"/>
    <property type="match status" value="1"/>
</dbReference>
<keyword evidence="4" id="KW-0414">Isoprene biosynthesis</keyword>
<proteinExistence type="inferred from homology"/>
<evidence type="ECO:0000256" key="3">
    <source>
        <dbReference type="ARBA" id="ARBA00022679"/>
    </source>
</evidence>
<dbReference type="CDD" id="cd03784">
    <property type="entry name" value="GT1_Gtf-like"/>
    <property type="match status" value="1"/>
</dbReference>
<organism evidence="5 6">
    <name type="scientific">Heracleum sosnowskyi</name>
    <dbReference type="NCBI Taxonomy" id="360622"/>
    <lineage>
        <taxon>Eukaryota</taxon>
        <taxon>Viridiplantae</taxon>
        <taxon>Streptophyta</taxon>
        <taxon>Embryophyta</taxon>
        <taxon>Tracheophyta</taxon>
        <taxon>Spermatophyta</taxon>
        <taxon>Magnoliopsida</taxon>
        <taxon>eudicotyledons</taxon>
        <taxon>Gunneridae</taxon>
        <taxon>Pentapetalae</taxon>
        <taxon>asterids</taxon>
        <taxon>campanulids</taxon>
        <taxon>Apiales</taxon>
        <taxon>Apiaceae</taxon>
        <taxon>Apioideae</taxon>
        <taxon>apioid superclade</taxon>
        <taxon>Tordylieae</taxon>
        <taxon>Tordyliinae</taxon>
        <taxon>Heracleum</taxon>
    </lineage>
</organism>
<evidence type="ECO:0000256" key="2">
    <source>
        <dbReference type="ARBA" id="ARBA00009995"/>
    </source>
</evidence>
<dbReference type="Proteomes" id="UP001237642">
    <property type="component" value="Unassembled WGS sequence"/>
</dbReference>
<comment type="pathway">
    <text evidence="1">Secondary metabolite biosynthesis; terpenoid biosynthesis.</text>
</comment>
<protein>
    <submittedName>
        <fullName evidence="5">UDP-glycosyltransferase 73C5</fullName>
    </submittedName>
</protein>
<gene>
    <name evidence="5" type="ORF">POM88_030285</name>
</gene>
<dbReference type="InterPro" id="IPR002213">
    <property type="entry name" value="UDP_glucos_trans"/>
</dbReference>
<reference evidence="5" key="2">
    <citation type="submission" date="2023-05" db="EMBL/GenBank/DDBJ databases">
        <authorList>
            <person name="Schelkunov M.I."/>
        </authorList>
    </citation>
    <scope>NUCLEOTIDE SEQUENCE</scope>
    <source>
        <strain evidence="5">Hsosn_3</strain>
        <tissue evidence="5">Leaf</tissue>
    </source>
</reference>
<dbReference type="PANTHER" id="PTHR48047">
    <property type="entry name" value="GLYCOSYLTRANSFERASE"/>
    <property type="match status" value="1"/>
</dbReference>
<evidence type="ECO:0000256" key="1">
    <source>
        <dbReference type="ARBA" id="ARBA00004721"/>
    </source>
</evidence>
<accession>A0AAD8HV85</accession>
<evidence type="ECO:0000256" key="4">
    <source>
        <dbReference type="ARBA" id="ARBA00023229"/>
    </source>
</evidence>
<dbReference type="AlphaFoldDB" id="A0AAD8HV85"/>
<comment type="similarity">
    <text evidence="2">Belongs to the UDP-glycosyltransferase family.</text>
</comment>